<dbReference type="EMBL" id="CP008884">
    <property type="protein sequence ID" value="AIF47296.1"/>
    <property type="molecule type" value="Genomic_DNA"/>
</dbReference>
<evidence type="ECO:0000256" key="4">
    <source>
        <dbReference type="ARBA" id="ARBA00022481"/>
    </source>
</evidence>
<evidence type="ECO:0000256" key="8">
    <source>
        <dbReference type="ARBA" id="ARBA00023136"/>
    </source>
</evidence>
<dbReference type="PATRIC" id="fig|1217721.7.peg.1748"/>
<dbReference type="InterPro" id="IPR045584">
    <property type="entry name" value="Pilin-like"/>
</dbReference>
<evidence type="ECO:0000256" key="2">
    <source>
        <dbReference type="ARBA" id="ARBA00021549"/>
    </source>
</evidence>
<dbReference type="SUPFAM" id="SSF54523">
    <property type="entry name" value="Pili subunits"/>
    <property type="match status" value="1"/>
</dbReference>
<dbReference type="Pfam" id="PF12019">
    <property type="entry name" value="GspH"/>
    <property type="match status" value="1"/>
</dbReference>
<comment type="similarity">
    <text evidence="9">Belongs to the GSP H family.</text>
</comment>
<name>A0A075JYW6_9GAMM</name>
<evidence type="ECO:0000256" key="10">
    <source>
        <dbReference type="ARBA" id="ARBA00030775"/>
    </source>
</evidence>
<keyword evidence="7" id="KW-1133">Transmembrane helix</keyword>
<comment type="subcellular location">
    <subcellularLocation>
        <location evidence="1">Cell inner membrane</location>
        <topology evidence="1">Single-pass membrane protein</topology>
    </subcellularLocation>
</comment>
<keyword evidence="6" id="KW-0812">Transmembrane</keyword>
<evidence type="ECO:0000313" key="13">
    <source>
        <dbReference type="Proteomes" id="UP000027987"/>
    </source>
</evidence>
<organism evidence="12 13">
    <name type="scientific">Dyella japonica A8</name>
    <dbReference type="NCBI Taxonomy" id="1217721"/>
    <lineage>
        <taxon>Bacteria</taxon>
        <taxon>Pseudomonadati</taxon>
        <taxon>Pseudomonadota</taxon>
        <taxon>Gammaproteobacteria</taxon>
        <taxon>Lysobacterales</taxon>
        <taxon>Rhodanobacteraceae</taxon>
        <taxon>Dyella</taxon>
    </lineage>
</organism>
<dbReference type="GO" id="GO:0005886">
    <property type="term" value="C:plasma membrane"/>
    <property type="evidence" value="ECO:0007669"/>
    <property type="project" value="UniProtKB-SubCell"/>
</dbReference>
<evidence type="ECO:0000256" key="9">
    <source>
        <dbReference type="ARBA" id="ARBA00025772"/>
    </source>
</evidence>
<keyword evidence="13" id="KW-1185">Reference proteome</keyword>
<evidence type="ECO:0000256" key="7">
    <source>
        <dbReference type="ARBA" id="ARBA00022989"/>
    </source>
</evidence>
<evidence type="ECO:0000313" key="12">
    <source>
        <dbReference type="EMBL" id="AIF47296.1"/>
    </source>
</evidence>
<dbReference type="KEGG" id="dja:HY57_08420"/>
<keyword evidence="8" id="KW-0472">Membrane</keyword>
<accession>A0A075JYW6</accession>
<protein>
    <recommendedName>
        <fullName evidence="2">Type II secretion system protein H</fullName>
    </recommendedName>
    <alternativeName>
        <fullName evidence="10">General secretion pathway protein H</fullName>
    </alternativeName>
</protein>
<dbReference type="GO" id="GO:0015628">
    <property type="term" value="P:protein secretion by the type II secretion system"/>
    <property type="evidence" value="ECO:0007669"/>
    <property type="project" value="InterPro"/>
</dbReference>
<dbReference type="GO" id="GO:0015627">
    <property type="term" value="C:type II protein secretion system complex"/>
    <property type="evidence" value="ECO:0007669"/>
    <property type="project" value="InterPro"/>
</dbReference>
<dbReference type="Gene3D" id="3.55.40.10">
    <property type="entry name" value="minor pseudopilin epsh domain"/>
    <property type="match status" value="1"/>
</dbReference>
<keyword evidence="4" id="KW-0488">Methylation</keyword>
<evidence type="ECO:0000256" key="5">
    <source>
        <dbReference type="ARBA" id="ARBA00022519"/>
    </source>
</evidence>
<dbReference type="Proteomes" id="UP000027987">
    <property type="component" value="Chromosome"/>
</dbReference>
<proteinExistence type="inferred from homology"/>
<keyword evidence="3" id="KW-1003">Cell membrane</keyword>
<sequence length="164" mass="17265">MALVIVAVLLCTAIPAMGGMLARHRLVTAQIELVAALQHARGAAIIGRRRMLFCPSANGAQCTDDTHWENGWAIGRYRSTNADQLEGAPSQVHGGYRQLIITSTAGRKRIRFQPDGTTGGSNVTFVLCRPEHAEGALAVTVSNMGRVAGKVPGDDEASRCAAGG</sequence>
<feature type="domain" description="General secretion pathway GspH" evidence="11">
    <location>
        <begin position="32"/>
        <end position="145"/>
    </location>
</feature>
<evidence type="ECO:0000256" key="3">
    <source>
        <dbReference type="ARBA" id="ARBA00022475"/>
    </source>
</evidence>
<dbReference type="AlphaFoldDB" id="A0A075JYW6"/>
<gene>
    <name evidence="12" type="ORF">HY57_08420</name>
</gene>
<keyword evidence="5" id="KW-0997">Cell inner membrane</keyword>
<evidence type="ECO:0000256" key="1">
    <source>
        <dbReference type="ARBA" id="ARBA00004377"/>
    </source>
</evidence>
<reference evidence="12 13" key="1">
    <citation type="submission" date="2014-07" db="EMBL/GenBank/DDBJ databases">
        <title>Complete Genome Sequence of Dyella japonica Strain A8 Isolated from Malaysian Tropical Soil.</title>
        <authorList>
            <person name="Hui R.K.H."/>
            <person name="Chen J.-W."/>
            <person name="Chan K.-G."/>
            <person name="Leung F.C.C."/>
        </authorList>
    </citation>
    <scope>NUCLEOTIDE SEQUENCE [LARGE SCALE GENOMIC DNA]</scope>
    <source>
        <strain evidence="12 13">A8</strain>
    </source>
</reference>
<dbReference type="STRING" id="1217721.HY57_08420"/>
<dbReference type="HOGENOM" id="CLU_084761_4_0_6"/>
<evidence type="ECO:0000259" key="11">
    <source>
        <dbReference type="Pfam" id="PF12019"/>
    </source>
</evidence>
<dbReference type="InterPro" id="IPR022346">
    <property type="entry name" value="T2SS_GspH"/>
</dbReference>
<evidence type="ECO:0000256" key="6">
    <source>
        <dbReference type="ARBA" id="ARBA00022692"/>
    </source>
</evidence>